<evidence type="ECO:0000256" key="6">
    <source>
        <dbReference type="ARBA" id="ARBA00023136"/>
    </source>
</evidence>
<evidence type="ECO:0000256" key="3">
    <source>
        <dbReference type="ARBA" id="ARBA00022475"/>
    </source>
</evidence>
<feature type="transmembrane region" description="Helical" evidence="7">
    <location>
        <begin position="320"/>
        <end position="340"/>
    </location>
</feature>
<keyword evidence="2" id="KW-0813">Transport</keyword>
<evidence type="ECO:0000256" key="4">
    <source>
        <dbReference type="ARBA" id="ARBA00022692"/>
    </source>
</evidence>
<evidence type="ECO:0000256" key="5">
    <source>
        <dbReference type="ARBA" id="ARBA00022989"/>
    </source>
</evidence>
<evidence type="ECO:0000313" key="9">
    <source>
        <dbReference type="Proteomes" id="UP000469125"/>
    </source>
</evidence>
<feature type="transmembrane region" description="Helical" evidence="7">
    <location>
        <begin position="20"/>
        <end position="47"/>
    </location>
</feature>
<name>A0A6N8FKU3_9BACI</name>
<feature type="transmembrane region" description="Helical" evidence="7">
    <location>
        <begin position="89"/>
        <end position="115"/>
    </location>
</feature>
<dbReference type="Gene3D" id="1.20.1250.20">
    <property type="entry name" value="MFS general substrate transporter like domains"/>
    <property type="match status" value="1"/>
</dbReference>
<feature type="transmembrane region" description="Helical" evidence="7">
    <location>
        <begin position="173"/>
        <end position="193"/>
    </location>
</feature>
<dbReference type="Pfam" id="PF07690">
    <property type="entry name" value="MFS_1"/>
    <property type="match status" value="2"/>
</dbReference>
<comment type="subcellular location">
    <subcellularLocation>
        <location evidence="1">Cell membrane</location>
        <topology evidence="1">Multi-pass membrane protein</topology>
    </subcellularLocation>
</comment>
<protein>
    <submittedName>
        <fullName evidence="8">MFS transporter</fullName>
    </submittedName>
</protein>
<evidence type="ECO:0000256" key="2">
    <source>
        <dbReference type="ARBA" id="ARBA00022448"/>
    </source>
</evidence>
<dbReference type="InterPro" id="IPR036259">
    <property type="entry name" value="MFS_trans_sf"/>
</dbReference>
<dbReference type="AlphaFoldDB" id="A0A6N8FKU3"/>
<keyword evidence="5 7" id="KW-1133">Transmembrane helix</keyword>
<dbReference type="EMBL" id="WOCA01000003">
    <property type="protein sequence ID" value="MUK87908.1"/>
    <property type="molecule type" value="Genomic_DNA"/>
</dbReference>
<evidence type="ECO:0000313" key="8">
    <source>
        <dbReference type="EMBL" id="MUK87908.1"/>
    </source>
</evidence>
<dbReference type="CDD" id="cd06173">
    <property type="entry name" value="MFS_MefA_like"/>
    <property type="match status" value="1"/>
</dbReference>
<organism evidence="8 9">
    <name type="scientific">Ornithinibacillus caprae</name>
    <dbReference type="NCBI Taxonomy" id="2678566"/>
    <lineage>
        <taxon>Bacteria</taxon>
        <taxon>Bacillati</taxon>
        <taxon>Bacillota</taxon>
        <taxon>Bacilli</taxon>
        <taxon>Bacillales</taxon>
        <taxon>Bacillaceae</taxon>
        <taxon>Ornithinibacillus</taxon>
    </lineage>
</organism>
<evidence type="ECO:0000256" key="1">
    <source>
        <dbReference type="ARBA" id="ARBA00004651"/>
    </source>
</evidence>
<reference evidence="8 9" key="1">
    <citation type="submission" date="2019-11" db="EMBL/GenBank/DDBJ databases">
        <authorList>
            <person name="Li X."/>
        </authorList>
    </citation>
    <scope>NUCLEOTIDE SEQUENCE [LARGE SCALE GENOMIC DNA]</scope>
    <source>
        <strain evidence="8 9">L9</strain>
    </source>
</reference>
<feature type="transmembrane region" description="Helical" evidence="7">
    <location>
        <begin position="386"/>
        <end position="406"/>
    </location>
</feature>
<evidence type="ECO:0000256" key="7">
    <source>
        <dbReference type="SAM" id="Phobius"/>
    </source>
</evidence>
<dbReference type="GO" id="GO:0022857">
    <property type="term" value="F:transmembrane transporter activity"/>
    <property type="evidence" value="ECO:0007669"/>
    <property type="project" value="InterPro"/>
</dbReference>
<feature type="transmembrane region" description="Helical" evidence="7">
    <location>
        <begin position="265"/>
        <end position="284"/>
    </location>
</feature>
<keyword evidence="3" id="KW-1003">Cell membrane</keyword>
<dbReference type="PANTHER" id="PTHR43266:SF2">
    <property type="entry name" value="MAJOR FACILITATOR SUPERFAMILY (MFS) PROFILE DOMAIN-CONTAINING PROTEIN"/>
    <property type="match status" value="1"/>
</dbReference>
<accession>A0A6N8FKU3</accession>
<feature type="transmembrane region" description="Helical" evidence="7">
    <location>
        <begin position="53"/>
        <end position="77"/>
    </location>
</feature>
<gene>
    <name evidence="8" type="ORF">GMD78_05780</name>
</gene>
<dbReference type="GO" id="GO:0005886">
    <property type="term" value="C:plasma membrane"/>
    <property type="evidence" value="ECO:0007669"/>
    <property type="project" value="UniProtKB-SubCell"/>
</dbReference>
<keyword evidence="4 7" id="KW-0812">Transmembrane</keyword>
<keyword evidence="6 7" id="KW-0472">Membrane</keyword>
<comment type="caution">
    <text evidence="8">The sequence shown here is derived from an EMBL/GenBank/DDBJ whole genome shotgun (WGS) entry which is preliminary data.</text>
</comment>
<dbReference type="Proteomes" id="UP000469125">
    <property type="component" value="Unassembled WGS sequence"/>
</dbReference>
<keyword evidence="9" id="KW-1185">Reference proteome</keyword>
<feature type="transmembrane region" description="Helical" evidence="7">
    <location>
        <begin position="293"/>
        <end position="314"/>
    </location>
</feature>
<sequence>MNMNNKANDNHTIWKNHTYVKLFISYTISTMGSFFDMIAVMLLFSYVWQSEPWIIALIPVVYAFPHALFSQFAGIYVDKNNKVKIMLIADILTAVLTIILFLISSPWMVLVILLIRSTCTIVHFPSQQALIRKVVDPDLITKAVTLNGAVNQLSKIIGPFLGASIATAFSPKIIFVVYVVALLISACILLTLGNVDSQSDSNKNGSGEKVDSIWKTWREGWYLLFHTKVLFISFCFALIAFTAIQFVDAQYAVLFREVYPNNPSVLGWAMSSAGLGALLIILFLNRLQQVRKYGWYLGSSIVLIGCGFTINGLLEVGFNILWPIIASLIVGIGVGIFSVVHSYILQMESPKGKVGQMSGMYNSLTGIILLAAPITGGILVQWFNVFIIFQVIGVTIVLIGVIGITLEKKLWKSETIHISSDHEELSQVDVG</sequence>
<feature type="transmembrane region" description="Helical" evidence="7">
    <location>
        <begin position="361"/>
        <end position="380"/>
    </location>
</feature>
<dbReference type="InterPro" id="IPR011701">
    <property type="entry name" value="MFS"/>
</dbReference>
<dbReference type="SUPFAM" id="SSF103473">
    <property type="entry name" value="MFS general substrate transporter"/>
    <property type="match status" value="1"/>
</dbReference>
<dbReference type="PANTHER" id="PTHR43266">
    <property type="entry name" value="MACROLIDE-EFFLUX PROTEIN"/>
    <property type="match status" value="1"/>
</dbReference>
<proteinExistence type="predicted"/>
<feature type="transmembrane region" description="Helical" evidence="7">
    <location>
        <begin position="221"/>
        <end position="245"/>
    </location>
</feature>